<protein>
    <submittedName>
        <fullName evidence="2">Siderophore-interacting protein</fullName>
    </submittedName>
</protein>
<dbReference type="CDD" id="cd06193">
    <property type="entry name" value="siderophore_interacting"/>
    <property type="match status" value="1"/>
</dbReference>
<comment type="caution">
    <text evidence="2">The sequence shown here is derived from an EMBL/GenBank/DDBJ whole genome shotgun (WGS) entry which is preliminary data.</text>
</comment>
<evidence type="ECO:0000259" key="1">
    <source>
        <dbReference type="PROSITE" id="PS51384"/>
    </source>
</evidence>
<dbReference type="PANTHER" id="PTHR30157">
    <property type="entry name" value="FERRIC REDUCTASE, NADPH-DEPENDENT"/>
    <property type="match status" value="1"/>
</dbReference>
<name>A0ABS6UEZ4_9PSEU</name>
<dbReference type="InterPro" id="IPR039374">
    <property type="entry name" value="SIP_fam"/>
</dbReference>
<feature type="domain" description="FAD-binding FR-type" evidence="1">
    <location>
        <begin position="16"/>
        <end position="151"/>
    </location>
</feature>
<dbReference type="Pfam" id="PF08021">
    <property type="entry name" value="FAD_binding_9"/>
    <property type="match status" value="1"/>
</dbReference>
<dbReference type="PROSITE" id="PS51384">
    <property type="entry name" value="FAD_FR"/>
    <property type="match status" value="1"/>
</dbReference>
<dbReference type="InterPro" id="IPR017927">
    <property type="entry name" value="FAD-bd_FR_type"/>
</dbReference>
<dbReference type="PANTHER" id="PTHR30157:SF0">
    <property type="entry name" value="NADPH-DEPENDENT FERRIC-CHELATE REDUCTASE"/>
    <property type="match status" value="1"/>
</dbReference>
<dbReference type="InterPro" id="IPR013113">
    <property type="entry name" value="SIP_FAD-bd"/>
</dbReference>
<dbReference type="InterPro" id="IPR007037">
    <property type="entry name" value="SIP_rossman_dom"/>
</dbReference>
<organism evidence="2 3">
    <name type="scientific">Pseudonocardia oceani</name>
    <dbReference type="NCBI Taxonomy" id="2792013"/>
    <lineage>
        <taxon>Bacteria</taxon>
        <taxon>Bacillati</taxon>
        <taxon>Actinomycetota</taxon>
        <taxon>Actinomycetes</taxon>
        <taxon>Pseudonocardiales</taxon>
        <taxon>Pseudonocardiaceae</taxon>
        <taxon>Pseudonocardia</taxon>
    </lineage>
</organism>
<sequence>MARTNMAATAVKPEVAETLRLQVLRRTEVSPHMARVTLGGGDVDRFRSMGFDQWFRLFIPVSDDSLDHVPPVFNRIAWAEVLAAPKASRPVVRNYTVRAYRALGGDGPEIDVDVVLHGEGDGAGPGSTWARTCAPGDPVAILDEGIGFVPPPATEGRTVLVADESGLPAAAGILASLPADAEGLALLEVPAGADRQDLVAPSGVEVRWVVRTDPHDVPGRAAAALAQAEELPDGPFYGWTVGEQALPTGLRRHWVRTGVPRDHIMFCGYWKV</sequence>
<dbReference type="Pfam" id="PF04954">
    <property type="entry name" value="SIP"/>
    <property type="match status" value="1"/>
</dbReference>
<evidence type="ECO:0000313" key="2">
    <source>
        <dbReference type="EMBL" id="MBW0130498.1"/>
    </source>
</evidence>
<dbReference type="EMBL" id="JADQDF010000001">
    <property type="protein sequence ID" value="MBW0130498.1"/>
    <property type="molecule type" value="Genomic_DNA"/>
</dbReference>
<evidence type="ECO:0000313" key="3">
    <source>
        <dbReference type="Proteomes" id="UP000694300"/>
    </source>
</evidence>
<proteinExistence type="predicted"/>
<gene>
    <name evidence="2" type="ORF">I4I82_22855</name>
</gene>
<keyword evidence="3" id="KW-1185">Reference proteome</keyword>
<accession>A0ABS6UEZ4</accession>
<dbReference type="Proteomes" id="UP000694300">
    <property type="component" value="Unassembled WGS sequence"/>
</dbReference>
<reference evidence="2 3" key="1">
    <citation type="submission" date="2020-11" db="EMBL/GenBank/DDBJ databases">
        <title>Pseudonocardia abyssalis sp. nov. and Pseudonocardia oceani sp. nov., description and phylogenomic analysis of two novel actinomycetes isolated from the deep Southern Ocean.</title>
        <authorList>
            <person name="Parra J."/>
        </authorList>
    </citation>
    <scope>NUCLEOTIDE SEQUENCE [LARGE SCALE GENOMIC DNA]</scope>
    <source>
        <strain evidence="3">KRD185</strain>
    </source>
</reference>
<dbReference type="RefSeq" id="WP_218592319.1">
    <property type="nucleotide sequence ID" value="NZ_JADQDE010000215.1"/>
</dbReference>